<dbReference type="Pfam" id="PF07524">
    <property type="entry name" value="Bromo_TP"/>
    <property type="match status" value="1"/>
</dbReference>
<comment type="subcellular location">
    <subcellularLocation>
        <location evidence="1">Nucleus</location>
    </subcellularLocation>
</comment>
<dbReference type="CDD" id="cd00076">
    <property type="entry name" value="HFD_SF"/>
    <property type="match status" value="1"/>
</dbReference>
<keyword evidence="11" id="KW-1185">Reference proteome</keyword>
<dbReference type="GO" id="GO:0005669">
    <property type="term" value="C:transcription factor TFIID complex"/>
    <property type="evidence" value="ECO:0007669"/>
    <property type="project" value="InterPro"/>
</dbReference>
<gene>
    <name evidence="10" type="ORF">B7463_g4484</name>
</gene>
<keyword evidence="5" id="KW-0804">Transcription</keyword>
<dbReference type="STRING" id="5539.A0A3E2HEN1"/>
<dbReference type="GO" id="GO:0046982">
    <property type="term" value="F:protein heterodimerization activity"/>
    <property type="evidence" value="ECO:0007669"/>
    <property type="project" value="InterPro"/>
</dbReference>
<dbReference type="PANTHER" id="PTHR46469:SF1">
    <property type="entry name" value="TRANSCRIPTION INITIATION FACTOR TFIID SUBUNIT 8"/>
    <property type="match status" value="1"/>
</dbReference>
<dbReference type="GO" id="GO:0006367">
    <property type="term" value="P:transcription initiation at RNA polymerase II promoter"/>
    <property type="evidence" value="ECO:0007669"/>
    <property type="project" value="TreeGrafter"/>
</dbReference>
<keyword evidence="6" id="KW-0539">Nucleus</keyword>
<dbReference type="AlphaFoldDB" id="A0A3E2HEN1"/>
<dbReference type="OrthoDB" id="2193813at2759"/>
<evidence type="ECO:0000256" key="4">
    <source>
        <dbReference type="ARBA" id="ARBA00023015"/>
    </source>
</evidence>
<dbReference type="InterPro" id="IPR006565">
    <property type="entry name" value="BTP"/>
</dbReference>
<dbReference type="Gene3D" id="1.10.20.10">
    <property type="entry name" value="Histone, subunit A"/>
    <property type="match status" value="1"/>
</dbReference>
<evidence type="ECO:0000313" key="10">
    <source>
        <dbReference type="EMBL" id="RFU31860.1"/>
    </source>
</evidence>
<dbReference type="OMA" id="HDWIYAL"/>
<dbReference type="InterPro" id="IPR009072">
    <property type="entry name" value="Histone-fold"/>
</dbReference>
<keyword evidence="4" id="KW-0805">Transcription regulation</keyword>
<dbReference type="EMBL" id="NCSJ02000066">
    <property type="protein sequence ID" value="RFU31860.1"/>
    <property type="molecule type" value="Genomic_DNA"/>
</dbReference>
<protein>
    <recommendedName>
        <fullName evidence="3">Transcription initiation factor TFIID subunit 8</fullName>
    </recommendedName>
</protein>
<feature type="domain" description="Bromodomain associated" evidence="8">
    <location>
        <begin position="68"/>
        <end position="132"/>
    </location>
</feature>
<dbReference type="InterPro" id="IPR019473">
    <property type="entry name" value="TFIID_su8_C"/>
</dbReference>
<comment type="similarity">
    <text evidence="2">Belongs to the TAF8 family.</text>
</comment>
<dbReference type="Proteomes" id="UP000258309">
    <property type="component" value="Unassembled WGS sequence"/>
</dbReference>
<proteinExistence type="inferred from homology"/>
<dbReference type="Pfam" id="PF10406">
    <property type="entry name" value="TAF8_C"/>
    <property type="match status" value="1"/>
</dbReference>
<accession>A0A3E2HEN1</accession>
<feature type="region of interest" description="Disordered" evidence="7">
    <location>
        <begin position="1"/>
        <end position="46"/>
    </location>
</feature>
<reference evidence="10 11" key="1">
    <citation type="submission" date="2018-05" db="EMBL/GenBank/DDBJ databases">
        <title>Draft genome sequence of Scytalidium lignicola DSM 105466, a ubiquitous saprotrophic fungus.</title>
        <authorList>
            <person name="Buettner E."/>
            <person name="Gebauer A.M."/>
            <person name="Hofrichter M."/>
            <person name="Liers C."/>
            <person name="Kellner H."/>
        </authorList>
    </citation>
    <scope>NUCLEOTIDE SEQUENCE [LARGE SCALE GENOMIC DNA]</scope>
    <source>
        <strain evidence="10 11">DSM 105466</strain>
    </source>
</reference>
<feature type="domain" description="Transcription factor TFIID subunit 8 C-terminal" evidence="9">
    <location>
        <begin position="188"/>
        <end position="236"/>
    </location>
</feature>
<dbReference type="InterPro" id="IPR037818">
    <property type="entry name" value="TAF8"/>
</dbReference>
<name>A0A3E2HEN1_SCYLI</name>
<feature type="non-terminal residue" evidence="10">
    <location>
        <position position="1"/>
    </location>
</feature>
<dbReference type="PANTHER" id="PTHR46469">
    <property type="entry name" value="TRANSCRIPTION INITIATION FACTOR TFIID SUBUNIT 8"/>
    <property type="match status" value="1"/>
</dbReference>
<evidence type="ECO:0000256" key="7">
    <source>
        <dbReference type="SAM" id="MobiDB-lite"/>
    </source>
</evidence>
<evidence type="ECO:0000259" key="8">
    <source>
        <dbReference type="Pfam" id="PF07524"/>
    </source>
</evidence>
<organism evidence="10 11">
    <name type="scientific">Scytalidium lignicola</name>
    <name type="common">Hyphomycete</name>
    <dbReference type="NCBI Taxonomy" id="5539"/>
    <lineage>
        <taxon>Eukaryota</taxon>
        <taxon>Fungi</taxon>
        <taxon>Dikarya</taxon>
        <taxon>Ascomycota</taxon>
        <taxon>Pezizomycotina</taxon>
        <taxon>Leotiomycetes</taxon>
        <taxon>Leotiomycetes incertae sedis</taxon>
        <taxon>Scytalidium</taxon>
    </lineage>
</organism>
<evidence type="ECO:0000256" key="2">
    <source>
        <dbReference type="ARBA" id="ARBA00008767"/>
    </source>
</evidence>
<evidence type="ECO:0000256" key="6">
    <source>
        <dbReference type="ARBA" id="ARBA00023242"/>
    </source>
</evidence>
<evidence type="ECO:0000259" key="9">
    <source>
        <dbReference type="Pfam" id="PF10406"/>
    </source>
</evidence>
<feature type="non-terminal residue" evidence="10">
    <location>
        <position position="321"/>
    </location>
</feature>
<evidence type="ECO:0000256" key="5">
    <source>
        <dbReference type="ARBA" id="ARBA00023163"/>
    </source>
</evidence>
<evidence type="ECO:0000313" key="11">
    <source>
        <dbReference type="Proteomes" id="UP000258309"/>
    </source>
</evidence>
<evidence type="ECO:0000256" key="3">
    <source>
        <dbReference type="ARBA" id="ARBA00017307"/>
    </source>
</evidence>
<dbReference type="CDD" id="cd08049">
    <property type="entry name" value="TAF8"/>
    <property type="match status" value="1"/>
</dbReference>
<sequence length="321" mass="36335">MSSETMAAVSLKRSASSPMDEDSTMGEPASKRQRIETVLPVTPPPEEDLRSHAVAIADPLFDGDPRKLLFRAIILALDHVGFDAATDEALESLCSEVDSYVTHFLYGITLSMLNARRSFPTPMDFKFALTRFDLPLASLEPHIKTPIPTSKTKIRLEVQAPEPKNAHYENLLLGGDLSGESDKNQKPYIPRKFPAFPSKHTYKWTDKDSTRETDPRRIREEAAKAARQGEEALRRLTKISKALKEKDVKQAASRDPRSKERHELWEKLMHELSIDKGGSQARKSGRDEDRSMIVNADMKYWRKPVPIKRSHLVPTDHKGKE</sequence>
<comment type="caution">
    <text evidence="10">The sequence shown here is derived from an EMBL/GenBank/DDBJ whole genome shotgun (WGS) entry which is preliminary data.</text>
</comment>
<evidence type="ECO:0000256" key="1">
    <source>
        <dbReference type="ARBA" id="ARBA00004123"/>
    </source>
</evidence>